<dbReference type="SUPFAM" id="SSF103501">
    <property type="entry name" value="Respiratory nitrate reductase 1 gamma chain"/>
    <property type="match status" value="2"/>
</dbReference>
<organism evidence="6 7">
    <name type="scientific">Desulfoluna spongiiphila</name>
    <dbReference type="NCBI Taxonomy" id="419481"/>
    <lineage>
        <taxon>Bacteria</taxon>
        <taxon>Pseudomonadati</taxon>
        <taxon>Thermodesulfobacteriota</taxon>
        <taxon>Desulfobacteria</taxon>
        <taxon>Desulfobacterales</taxon>
        <taxon>Desulfolunaceae</taxon>
        <taxon>Desulfoluna</taxon>
    </lineage>
</organism>
<dbReference type="InterPro" id="IPR009051">
    <property type="entry name" value="Helical_ferredxn"/>
</dbReference>
<dbReference type="SUPFAM" id="SSF46548">
    <property type="entry name" value="alpha-helical ferredoxin"/>
    <property type="match status" value="2"/>
</dbReference>
<dbReference type="PANTHER" id="PTHR43255">
    <property type="entry name" value="IRON-SULFUR-BINDING OXIDOREDUCTASE FADF-RELATED-RELATED"/>
    <property type="match status" value="1"/>
</dbReference>
<dbReference type="Gene3D" id="1.10.1060.10">
    <property type="entry name" value="Alpha-helical ferredoxin"/>
    <property type="match status" value="2"/>
</dbReference>
<evidence type="ECO:0000256" key="1">
    <source>
        <dbReference type="ARBA" id="ARBA00022723"/>
    </source>
</evidence>
<proteinExistence type="predicted"/>
<feature type="domain" description="4Fe-4S ferredoxin-type" evidence="5">
    <location>
        <begin position="481"/>
        <end position="511"/>
    </location>
</feature>
<evidence type="ECO:0000259" key="5">
    <source>
        <dbReference type="PROSITE" id="PS51379"/>
    </source>
</evidence>
<keyword evidence="7" id="KW-1185">Reference proteome</keyword>
<evidence type="ECO:0000256" key="3">
    <source>
        <dbReference type="ARBA" id="ARBA00023014"/>
    </source>
</evidence>
<dbReference type="InterPro" id="IPR017896">
    <property type="entry name" value="4Fe4S_Fe-S-bd"/>
</dbReference>
<evidence type="ECO:0000313" key="6">
    <source>
        <dbReference type="EMBL" id="SCY32450.1"/>
    </source>
</evidence>
<accession>A0A1G5F0M4</accession>
<dbReference type="InterPro" id="IPR017900">
    <property type="entry name" value="4Fe4S_Fe_S_CS"/>
</dbReference>
<feature type="transmembrane region" description="Helical" evidence="4">
    <location>
        <begin position="126"/>
        <end position="148"/>
    </location>
</feature>
<sequence>MDTLILYLSLALFTLGCMHRVSAWFTRDVWYLSRSGSGGVEPLARLKVFAKGAMGLGRGRVLVQVAWQCLAHGVMQVQVLKSNRFRWFMHMLIFAGFMGLTLMHAFEETISERFFPDYYATVNPYFFLRDAFGLLVLAGLAMAVARRVMMRRKGLFSNGMDYGAIGILAVIVLSGMFLEAVKISSHTVFENMVDEFGMIEDEKDVAALEAYWGHEFGVAIPGAGKVLDPSLLEQGQAIHEESCMSCHADSRWAVAGYPLATGLGTETALRLDRAGAVTFFWWVHYVSCFLFLAWLPYGKMFHMFSTPMGLIVNSVTGKKGGKEALAIRRSLALDACTRCGTCSQYCSVRPAYEITGNPLVLPSEKLSFFKSRAGQKELSGDDFFRARQGVTLCTDCGNCARVCTAGIDLRNLWQHMKGDLLQSGKSDPMFLSPLAFGSCLEGDGVDSDQLAPAMKRLSGRFDDLSDPSRVIHVGQEPVTQPFASFGIDACFQCGGCSSVCPVAEAVDDPQQSLGLLPHQVVQALKLGEVEMAEGAPMLWNCLTCYVCQESCPQGVLVTDLFYELKNRAYRRTGEGRRLASGHRTGSGR</sequence>
<keyword evidence="1" id="KW-0479">Metal-binding</keyword>
<feature type="transmembrane region" description="Helical" evidence="4">
    <location>
        <begin position="160"/>
        <end position="178"/>
    </location>
</feature>
<dbReference type="EMBL" id="FMUX01000007">
    <property type="protein sequence ID" value="SCY32450.1"/>
    <property type="molecule type" value="Genomic_DNA"/>
</dbReference>
<dbReference type="STRING" id="419481.SAMN05216233_10725"/>
<keyword evidence="4" id="KW-1133">Transmembrane helix</keyword>
<evidence type="ECO:0000256" key="4">
    <source>
        <dbReference type="SAM" id="Phobius"/>
    </source>
</evidence>
<dbReference type="PROSITE" id="PS00198">
    <property type="entry name" value="4FE4S_FER_1"/>
    <property type="match status" value="2"/>
</dbReference>
<dbReference type="PANTHER" id="PTHR43255:SF2">
    <property type="entry name" value="HETERODISULFIDE REDUCTASE RELATED PROTEIN"/>
    <property type="match status" value="1"/>
</dbReference>
<keyword evidence="4" id="KW-0812">Transmembrane</keyword>
<dbReference type="Proteomes" id="UP000198870">
    <property type="component" value="Unassembled WGS sequence"/>
</dbReference>
<feature type="transmembrane region" description="Helical" evidence="4">
    <location>
        <begin position="279"/>
        <end position="297"/>
    </location>
</feature>
<dbReference type="RefSeq" id="WP_175469654.1">
    <property type="nucleotide sequence ID" value="NZ_FMUX01000007.1"/>
</dbReference>
<dbReference type="AlphaFoldDB" id="A0A1G5F0M4"/>
<dbReference type="PROSITE" id="PS51379">
    <property type="entry name" value="4FE4S_FER_2"/>
    <property type="match status" value="2"/>
</dbReference>
<keyword evidence="4" id="KW-0472">Membrane</keyword>
<gene>
    <name evidence="6" type="ORF">SAMN05216233_10725</name>
</gene>
<feature type="transmembrane region" description="Helical" evidence="4">
    <location>
        <begin position="87"/>
        <end position="106"/>
    </location>
</feature>
<dbReference type="InterPro" id="IPR051460">
    <property type="entry name" value="HdrC_iron-sulfur_subunit"/>
</dbReference>
<name>A0A1G5F0M4_9BACT</name>
<feature type="domain" description="4Fe-4S ferredoxin-type" evidence="5">
    <location>
        <begin position="327"/>
        <end position="357"/>
    </location>
</feature>
<dbReference type="GO" id="GO:0046872">
    <property type="term" value="F:metal ion binding"/>
    <property type="evidence" value="ECO:0007669"/>
    <property type="project" value="UniProtKB-KW"/>
</dbReference>
<dbReference type="InterPro" id="IPR036197">
    <property type="entry name" value="NarG-like_sf"/>
</dbReference>
<evidence type="ECO:0000256" key="2">
    <source>
        <dbReference type="ARBA" id="ARBA00023004"/>
    </source>
</evidence>
<keyword evidence="2" id="KW-0408">Iron</keyword>
<dbReference type="GO" id="GO:0051536">
    <property type="term" value="F:iron-sulfur cluster binding"/>
    <property type="evidence" value="ECO:0007669"/>
    <property type="project" value="UniProtKB-KW"/>
</dbReference>
<dbReference type="Gene3D" id="1.20.950.20">
    <property type="entry name" value="Transmembrane di-heme cytochromes, Chain C"/>
    <property type="match status" value="2"/>
</dbReference>
<evidence type="ECO:0000313" key="7">
    <source>
        <dbReference type="Proteomes" id="UP000198870"/>
    </source>
</evidence>
<protein>
    <submittedName>
        <fullName evidence="6">4Fe-4S dicluster domain-containing protein</fullName>
    </submittedName>
</protein>
<dbReference type="Pfam" id="PF13183">
    <property type="entry name" value="Fer4_8"/>
    <property type="match status" value="2"/>
</dbReference>
<dbReference type="GO" id="GO:0005886">
    <property type="term" value="C:plasma membrane"/>
    <property type="evidence" value="ECO:0007669"/>
    <property type="project" value="TreeGrafter"/>
</dbReference>
<keyword evidence="3" id="KW-0411">Iron-sulfur</keyword>
<reference evidence="6 7" key="1">
    <citation type="submission" date="2016-10" db="EMBL/GenBank/DDBJ databases">
        <authorList>
            <person name="de Groot N.N."/>
        </authorList>
    </citation>
    <scope>NUCLEOTIDE SEQUENCE [LARGE SCALE GENOMIC DNA]</scope>
    <source>
        <strain evidence="6 7">AA1</strain>
    </source>
</reference>